<evidence type="ECO:0000259" key="5">
    <source>
        <dbReference type="PROSITE" id="PS50893"/>
    </source>
</evidence>
<sequence length="396" mass="42089">MSEPVLLEAREVRVAYDAREILKRPSLQAAEGELIGLVGPNGAGKSTLLRVLAGLLWPSDGSVFLDGRPMAELSRRERSRLIGYVPQDVRIDFPLTAEQVVLLGRHPHSRRLSTDSAHDYALAALALERVGMAAYRDRKVSTLSGGERQLVMLARALCGEPRVLLLDEPVSALDLKHQLLALAIVRETVDEGAAGVVVLHDLNLASRFCDRVLVMHQGQIKAAGSPSEVLRPSLLREAYGVGVAVRHDDLIGRPSVVAVRHRHSKPVAVTGTEATLPRALGALFRTGCIDVVVLAPAGSAAALFAGELGLRVHDPSSALPPDLAGLTVIAVGEQAMHLPAGAGPVMRVDGPDALLELLDTVHNRPAESSVDASTGAASDFGRAILHPKLDHSEVTR</sequence>
<dbReference type="AlphaFoldDB" id="A0A2A9HEC8"/>
<keyword evidence="4" id="KW-1278">Translocase</keyword>
<dbReference type="PROSITE" id="PS50893">
    <property type="entry name" value="ABC_TRANSPORTER_2"/>
    <property type="match status" value="1"/>
</dbReference>
<organism evidence="6 7">
    <name type="scientific">Tepidiforma thermophila (strain KCTC 52669 / CGMCC 1.13589 / G233)</name>
    <dbReference type="NCBI Taxonomy" id="2761530"/>
    <lineage>
        <taxon>Bacteria</taxon>
        <taxon>Bacillati</taxon>
        <taxon>Chloroflexota</taxon>
        <taxon>Tepidiformia</taxon>
        <taxon>Tepidiformales</taxon>
        <taxon>Tepidiformaceae</taxon>
        <taxon>Tepidiforma</taxon>
    </lineage>
</organism>
<dbReference type="CDD" id="cd03214">
    <property type="entry name" value="ABC_Iron-Siderophores_B12_Hemin"/>
    <property type="match status" value="1"/>
</dbReference>
<dbReference type="InterPro" id="IPR003593">
    <property type="entry name" value="AAA+_ATPase"/>
</dbReference>
<keyword evidence="7" id="KW-1185">Reference proteome</keyword>
<dbReference type="PANTHER" id="PTHR42794">
    <property type="entry name" value="HEMIN IMPORT ATP-BINDING PROTEIN HMUV"/>
    <property type="match status" value="1"/>
</dbReference>
<reference evidence="6 7" key="1">
    <citation type="submission" date="2017-09" db="EMBL/GenBank/DDBJ databases">
        <title>Sequencing the genomes of two abundant thermophiles in Great Basin hot springs: Thermocrinis jamiesonii and novel Chloroflexi Thermoflexus hugenholtzii.</title>
        <authorList>
            <person name="Hedlund B."/>
        </authorList>
    </citation>
    <scope>NUCLEOTIDE SEQUENCE [LARGE SCALE GENOMIC DNA]</scope>
    <source>
        <strain evidence="6 7">G233</strain>
    </source>
</reference>
<dbReference type="EMBL" id="PDJQ01000001">
    <property type="protein sequence ID" value="PFG74354.1"/>
    <property type="molecule type" value="Genomic_DNA"/>
</dbReference>
<dbReference type="InterPro" id="IPR017871">
    <property type="entry name" value="ABC_transporter-like_CS"/>
</dbReference>
<gene>
    <name evidence="6" type="ORF">A9A59_1573</name>
</gene>
<dbReference type="InterPro" id="IPR027417">
    <property type="entry name" value="P-loop_NTPase"/>
</dbReference>
<dbReference type="PROSITE" id="PS00211">
    <property type="entry name" value="ABC_TRANSPORTER_1"/>
    <property type="match status" value="1"/>
</dbReference>
<keyword evidence="2" id="KW-0547">Nucleotide-binding</keyword>
<dbReference type="Gene3D" id="3.40.50.300">
    <property type="entry name" value="P-loop containing nucleotide triphosphate hydrolases"/>
    <property type="match status" value="1"/>
</dbReference>
<evidence type="ECO:0000256" key="1">
    <source>
        <dbReference type="ARBA" id="ARBA00022448"/>
    </source>
</evidence>
<dbReference type="FunFam" id="3.40.50.300:FF:000134">
    <property type="entry name" value="Iron-enterobactin ABC transporter ATP-binding protein"/>
    <property type="match status" value="1"/>
</dbReference>
<dbReference type="GO" id="GO:0016887">
    <property type="term" value="F:ATP hydrolysis activity"/>
    <property type="evidence" value="ECO:0007669"/>
    <property type="project" value="InterPro"/>
</dbReference>
<dbReference type="GO" id="GO:0005524">
    <property type="term" value="F:ATP binding"/>
    <property type="evidence" value="ECO:0007669"/>
    <property type="project" value="UniProtKB-KW"/>
</dbReference>
<comment type="caution">
    <text evidence="6">The sequence shown here is derived from an EMBL/GenBank/DDBJ whole genome shotgun (WGS) entry which is preliminary data.</text>
</comment>
<evidence type="ECO:0000256" key="2">
    <source>
        <dbReference type="ARBA" id="ARBA00022741"/>
    </source>
</evidence>
<name>A0A2A9HEC8_TEPT2</name>
<dbReference type="SMART" id="SM00382">
    <property type="entry name" value="AAA"/>
    <property type="match status" value="1"/>
</dbReference>
<protein>
    <submittedName>
        <fullName evidence="6">Iron complex transport system ATP-binding protein</fullName>
    </submittedName>
</protein>
<proteinExistence type="predicted"/>
<evidence type="ECO:0000313" key="7">
    <source>
        <dbReference type="Proteomes" id="UP000223071"/>
    </source>
</evidence>
<accession>A0A2A9HEC8</accession>
<feature type="domain" description="ABC transporter" evidence="5">
    <location>
        <begin position="7"/>
        <end position="242"/>
    </location>
</feature>
<evidence type="ECO:0000256" key="3">
    <source>
        <dbReference type="ARBA" id="ARBA00022840"/>
    </source>
</evidence>
<evidence type="ECO:0000313" key="6">
    <source>
        <dbReference type="EMBL" id="PFG74354.1"/>
    </source>
</evidence>
<dbReference type="SUPFAM" id="SSF52540">
    <property type="entry name" value="P-loop containing nucleoside triphosphate hydrolases"/>
    <property type="match status" value="1"/>
</dbReference>
<dbReference type="Pfam" id="PF00005">
    <property type="entry name" value="ABC_tran"/>
    <property type="match status" value="1"/>
</dbReference>
<dbReference type="Proteomes" id="UP000223071">
    <property type="component" value="Unassembled WGS sequence"/>
</dbReference>
<dbReference type="InterPro" id="IPR003439">
    <property type="entry name" value="ABC_transporter-like_ATP-bd"/>
</dbReference>
<evidence type="ECO:0000256" key="4">
    <source>
        <dbReference type="ARBA" id="ARBA00022967"/>
    </source>
</evidence>
<keyword evidence="1" id="KW-0813">Transport</keyword>
<dbReference type="PANTHER" id="PTHR42794:SF1">
    <property type="entry name" value="HEMIN IMPORT ATP-BINDING PROTEIN HMUV"/>
    <property type="match status" value="1"/>
</dbReference>
<dbReference type="RefSeq" id="WP_106427069.1">
    <property type="nucleotide sequence ID" value="NZ_PDJQ01000001.1"/>
</dbReference>
<keyword evidence="3 6" id="KW-0067">ATP-binding</keyword>